<evidence type="ECO:0000256" key="6">
    <source>
        <dbReference type="ARBA" id="ARBA00022500"/>
    </source>
</evidence>
<accession>A0A2S6G0Q1</accession>
<protein>
    <recommendedName>
        <fullName evidence="3">Flagellar FliJ protein</fullName>
    </recommendedName>
</protein>
<dbReference type="GO" id="GO:0015031">
    <property type="term" value="P:protein transport"/>
    <property type="evidence" value="ECO:0007669"/>
    <property type="project" value="UniProtKB-KW"/>
</dbReference>
<keyword evidence="9" id="KW-0472">Membrane</keyword>
<dbReference type="Pfam" id="PF02050">
    <property type="entry name" value="FliJ"/>
    <property type="match status" value="1"/>
</dbReference>
<dbReference type="Gene3D" id="1.10.287.1700">
    <property type="match status" value="1"/>
</dbReference>
<proteinExistence type="inferred from homology"/>
<sequence>MALFNFRLQKLLDIRTEKEEESKRNFKEAQGQKDKVENSLNNMKQNYSRYNSVTVKEDVVQQKIRRNYLYALNTSIDEKTIELNKKIIVLDKKREELKEKQIDRKTVEILKDKKKTEFLDIEKHVEQVQNDEFALYGYMRNREGR</sequence>
<comment type="similarity">
    <text evidence="2">Belongs to the FliJ family.</text>
</comment>
<evidence type="ECO:0000313" key="12">
    <source>
        <dbReference type="EMBL" id="PPK49502.1"/>
    </source>
</evidence>
<dbReference type="GO" id="GO:0071973">
    <property type="term" value="P:bacterial-type flagellum-dependent cell motility"/>
    <property type="evidence" value="ECO:0007669"/>
    <property type="project" value="InterPro"/>
</dbReference>
<evidence type="ECO:0000256" key="8">
    <source>
        <dbReference type="ARBA" id="ARBA00022927"/>
    </source>
</evidence>
<evidence type="ECO:0000256" key="2">
    <source>
        <dbReference type="ARBA" id="ARBA00010004"/>
    </source>
</evidence>
<keyword evidence="6" id="KW-0145">Chemotaxis</keyword>
<keyword evidence="12" id="KW-0282">Flagellum</keyword>
<comment type="caution">
    <text evidence="12">The sequence shown here is derived from an EMBL/GenBank/DDBJ whole genome shotgun (WGS) entry which is preliminary data.</text>
</comment>
<gene>
    <name evidence="12" type="ORF">BD821_101163</name>
</gene>
<keyword evidence="8" id="KW-0653">Protein transport</keyword>
<dbReference type="AlphaFoldDB" id="A0A2S6G0Q1"/>
<keyword evidence="12" id="KW-0969">Cilium</keyword>
<dbReference type="GO" id="GO:0005886">
    <property type="term" value="C:plasma membrane"/>
    <property type="evidence" value="ECO:0007669"/>
    <property type="project" value="UniProtKB-SubCell"/>
</dbReference>
<dbReference type="NCBIfam" id="TIGR02473">
    <property type="entry name" value="flagell_FliJ"/>
    <property type="match status" value="1"/>
</dbReference>
<dbReference type="GO" id="GO:0044781">
    <property type="term" value="P:bacterial-type flagellum organization"/>
    <property type="evidence" value="ECO:0007669"/>
    <property type="project" value="UniProtKB-KW"/>
</dbReference>
<evidence type="ECO:0000256" key="11">
    <source>
        <dbReference type="SAM" id="Coils"/>
    </source>
</evidence>
<keyword evidence="11" id="KW-0175">Coiled coil</keyword>
<keyword evidence="12" id="KW-0966">Cell projection</keyword>
<dbReference type="InterPro" id="IPR053716">
    <property type="entry name" value="Flag_assembly_chemotaxis_eff"/>
</dbReference>
<dbReference type="OrthoDB" id="1707704at2"/>
<evidence type="ECO:0000256" key="1">
    <source>
        <dbReference type="ARBA" id="ARBA00004413"/>
    </source>
</evidence>
<keyword evidence="5" id="KW-1003">Cell membrane</keyword>
<evidence type="ECO:0000256" key="4">
    <source>
        <dbReference type="ARBA" id="ARBA00022448"/>
    </source>
</evidence>
<keyword evidence="10" id="KW-1006">Bacterial flagellum protein export</keyword>
<keyword evidence="4" id="KW-0813">Transport</keyword>
<evidence type="ECO:0000256" key="9">
    <source>
        <dbReference type="ARBA" id="ARBA00023136"/>
    </source>
</evidence>
<feature type="coiled-coil region" evidence="11">
    <location>
        <begin position="80"/>
        <end position="110"/>
    </location>
</feature>
<evidence type="ECO:0000256" key="3">
    <source>
        <dbReference type="ARBA" id="ARBA00020392"/>
    </source>
</evidence>
<name>A0A2S6G0Q1_9CLOT</name>
<dbReference type="InterPro" id="IPR012823">
    <property type="entry name" value="Flagell_FliJ"/>
</dbReference>
<dbReference type="GO" id="GO:0009288">
    <property type="term" value="C:bacterial-type flagellum"/>
    <property type="evidence" value="ECO:0007669"/>
    <property type="project" value="InterPro"/>
</dbReference>
<dbReference type="RefSeq" id="WP_104408889.1">
    <property type="nucleotide sequence ID" value="NZ_PTIS01000001.1"/>
</dbReference>
<organism evidence="12 13">
    <name type="scientific">Clostridium algidicarnis DSM 15099</name>
    <dbReference type="NCBI Taxonomy" id="1121295"/>
    <lineage>
        <taxon>Bacteria</taxon>
        <taxon>Bacillati</taxon>
        <taxon>Bacillota</taxon>
        <taxon>Clostridia</taxon>
        <taxon>Eubacteriales</taxon>
        <taxon>Clostridiaceae</taxon>
        <taxon>Clostridium</taxon>
    </lineage>
</organism>
<dbReference type="Proteomes" id="UP000239863">
    <property type="component" value="Unassembled WGS sequence"/>
</dbReference>
<evidence type="ECO:0000256" key="5">
    <source>
        <dbReference type="ARBA" id="ARBA00022475"/>
    </source>
</evidence>
<dbReference type="GO" id="GO:0006935">
    <property type="term" value="P:chemotaxis"/>
    <property type="evidence" value="ECO:0007669"/>
    <property type="project" value="UniProtKB-KW"/>
</dbReference>
<evidence type="ECO:0000256" key="7">
    <source>
        <dbReference type="ARBA" id="ARBA00022795"/>
    </source>
</evidence>
<evidence type="ECO:0000256" key="10">
    <source>
        <dbReference type="ARBA" id="ARBA00023225"/>
    </source>
</evidence>
<feature type="coiled-coil region" evidence="11">
    <location>
        <begin position="19"/>
        <end position="53"/>
    </location>
</feature>
<comment type="subcellular location">
    <subcellularLocation>
        <location evidence="1">Cell membrane</location>
        <topology evidence="1">Peripheral membrane protein</topology>
        <orientation evidence="1">Cytoplasmic side</orientation>
    </subcellularLocation>
</comment>
<dbReference type="STRING" id="37659.GCA_000703125_02794"/>
<reference evidence="12 13" key="1">
    <citation type="submission" date="2018-02" db="EMBL/GenBank/DDBJ databases">
        <title>Genomic Encyclopedia of Archaeal and Bacterial Type Strains, Phase II (KMG-II): from individual species to whole genera.</title>
        <authorList>
            <person name="Goeker M."/>
        </authorList>
    </citation>
    <scope>NUCLEOTIDE SEQUENCE [LARGE SCALE GENOMIC DNA]</scope>
    <source>
        <strain evidence="12 13">DSM 15099</strain>
    </source>
</reference>
<keyword evidence="7" id="KW-1005">Bacterial flagellum biogenesis</keyword>
<dbReference type="EMBL" id="PTIS01000001">
    <property type="protein sequence ID" value="PPK49502.1"/>
    <property type="molecule type" value="Genomic_DNA"/>
</dbReference>
<evidence type="ECO:0000313" key="13">
    <source>
        <dbReference type="Proteomes" id="UP000239863"/>
    </source>
</evidence>